<dbReference type="Proteomes" id="UP000245412">
    <property type="component" value="Unassembled WGS sequence"/>
</dbReference>
<sequence>MKNGKTWVSLILCLMLCVVSLTLDVNASGGEYQVGDTIDGSLLTTDTSAEAIAQHLTRGTYLSNGSSYLQNCGNGVLFISGETNCYRLSSSIQVTLFVERLVNGNWESVSQHTYTNSNDYKVSGGYYLTVSKGYYYRVVGSHSASANGVYESSTSRTNGIWIG</sequence>
<dbReference type="RefSeq" id="WP_109625986.1">
    <property type="nucleotide sequence ID" value="NZ_CABJAT010000013.1"/>
</dbReference>
<evidence type="ECO:0000313" key="3">
    <source>
        <dbReference type="Proteomes" id="UP000245412"/>
    </source>
</evidence>
<organism evidence="2 3">
    <name type="scientific">Murimonas intestini</name>
    <dbReference type="NCBI Taxonomy" id="1337051"/>
    <lineage>
        <taxon>Bacteria</taxon>
        <taxon>Bacillati</taxon>
        <taxon>Bacillota</taxon>
        <taxon>Clostridia</taxon>
        <taxon>Lachnospirales</taxon>
        <taxon>Lachnospiraceae</taxon>
        <taxon>Murimonas</taxon>
    </lineage>
</organism>
<reference evidence="2 3" key="1">
    <citation type="submission" date="2018-05" db="EMBL/GenBank/DDBJ databases">
        <authorList>
            <person name="Goeker M."/>
            <person name="Huntemann M."/>
            <person name="Clum A."/>
            <person name="Pillay M."/>
            <person name="Palaniappan K."/>
            <person name="Varghese N."/>
            <person name="Mikhailova N."/>
            <person name="Stamatis D."/>
            <person name="Reddy T."/>
            <person name="Daum C."/>
            <person name="Shapiro N."/>
            <person name="Ivanova N."/>
            <person name="Kyrpides N."/>
            <person name="Woyke T."/>
        </authorList>
    </citation>
    <scope>NUCLEOTIDE SEQUENCE [LARGE SCALE GENOMIC DNA]</scope>
    <source>
        <strain evidence="2 3">DSM 26524</strain>
    </source>
</reference>
<dbReference type="EMBL" id="QGGY01000004">
    <property type="protein sequence ID" value="PWJ76854.1"/>
    <property type="molecule type" value="Genomic_DNA"/>
</dbReference>
<evidence type="ECO:0000256" key="1">
    <source>
        <dbReference type="SAM" id="SignalP"/>
    </source>
</evidence>
<protein>
    <submittedName>
        <fullName evidence="2">Uncharacterized protein</fullName>
    </submittedName>
</protein>
<feature type="signal peptide" evidence="1">
    <location>
        <begin position="1"/>
        <end position="27"/>
    </location>
</feature>
<keyword evidence="1" id="KW-0732">Signal</keyword>
<accession>A0AB73T6D9</accession>
<name>A0AB73T6D9_9FIRM</name>
<comment type="caution">
    <text evidence="2">The sequence shown here is derived from an EMBL/GenBank/DDBJ whole genome shotgun (WGS) entry which is preliminary data.</text>
</comment>
<feature type="chain" id="PRO_5044507261" evidence="1">
    <location>
        <begin position="28"/>
        <end position="163"/>
    </location>
</feature>
<dbReference type="AlphaFoldDB" id="A0AB73T6D9"/>
<evidence type="ECO:0000313" key="2">
    <source>
        <dbReference type="EMBL" id="PWJ76854.1"/>
    </source>
</evidence>
<proteinExistence type="predicted"/>
<dbReference type="Pfam" id="PF19644">
    <property type="entry name" value="DUF6147"/>
    <property type="match status" value="1"/>
</dbReference>
<dbReference type="InterPro" id="IPR046145">
    <property type="entry name" value="DUF6147"/>
</dbReference>
<keyword evidence="3" id="KW-1185">Reference proteome</keyword>
<gene>
    <name evidence="2" type="ORF">C7383_104303</name>
</gene>